<sequence length="185" mass="21159">MIQDDVMMFGGFFFEQIHPINHLHTLDQPHKEPSKRWSMVTIRDSLHSYSNSDCSIFPPINHENLHIQEQHKHQNPSSNSSSPLSLSPLSDLDTQALPSSSKEVISGWLDFGLEALRAKIFSLFGNNGAIRRVFGSFGSAAGVAVLVMLWWLCRRIRRRRSQRECVEYLKLIIKQKDEVVIDGCR</sequence>
<evidence type="ECO:0000313" key="4">
    <source>
        <dbReference type="Proteomes" id="UP000827721"/>
    </source>
</evidence>
<evidence type="ECO:0000313" key="3">
    <source>
        <dbReference type="EMBL" id="KAH7550708.1"/>
    </source>
</evidence>
<gene>
    <name evidence="3" type="ORF">JRO89_XS13G0252600</name>
</gene>
<keyword evidence="2" id="KW-0472">Membrane</keyword>
<feature type="transmembrane region" description="Helical" evidence="2">
    <location>
        <begin position="133"/>
        <end position="153"/>
    </location>
</feature>
<evidence type="ECO:0000256" key="1">
    <source>
        <dbReference type="SAM" id="MobiDB-lite"/>
    </source>
</evidence>
<dbReference type="Proteomes" id="UP000827721">
    <property type="component" value="Unassembled WGS sequence"/>
</dbReference>
<feature type="compositionally biased region" description="Low complexity" evidence="1">
    <location>
        <begin position="75"/>
        <end position="87"/>
    </location>
</feature>
<keyword evidence="4" id="KW-1185">Reference proteome</keyword>
<dbReference type="EMBL" id="JAFEMO010000013">
    <property type="protein sequence ID" value="KAH7550708.1"/>
    <property type="molecule type" value="Genomic_DNA"/>
</dbReference>
<keyword evidence="2" id="KW-1133">Transmembrane helix</keyword>
<dbReference type="PANTHER" id="PTHR37206:SF1">
    <property type="entry name" value="TRANSMEMBRANE PROTEIN"/>
    <property type="match status" value="1"/>
</dbReference>
<proteinExistence type="predicted"/>
<dbReference type="PANTHER" id="PTHR37206">
    <property type="entry name" value="TRANSMEMBRANE PROTEIN"/>
    <property type="match status" value="1"/>
</dbReference>
<comment type="caution">
    <text evidence="3">The sequence shown here is derived from an EMBL/GenBank/DDBJ whole genome shotgun (WGS) entry which is preliminary data.</text>
</comment>
<protein>
    <recommendedName>
        <fullName evidence="5">Transmembrane protein</fullName>
    </recommendedName>
</protein>
<reference evidence="3 4" key="1">
    <citation type="submission" date="2021-02" db="EMBL/GenBank/DDBJ databases">
        <title>Plant Genome Project.</title>
        <authorList>
            <person name="Zhang R.-G."/>
        </authorList>
    </citation>
    <scope>NUCLEOTIDE SEQUENCE [LARGE SCALE GENOMIC DNA]</scope>
    <source>
        <tissue evidence="3">Leaves</tissue>
    </source>
</reference>
<organism evidence="3 4">
    <name type="scientific">Xanthoceras sorbifolium</name>
    <dbReference type="NCBI Taxonomy" id="99658"/>
    <lineage>
        <taxon>Eukaryota</taxon>
        <taxon>Viridiplantae</taxon>
        <taxon>Streptophyta</taxon>
        <taxon>Embryophyta</taxon>
        <taxon>Tracheophyta</taxon>
        <taxon>Spermatophyta</taxon>
        <taxon>Magnoliopsida</taxon>
        <taxon>eudicotyledons</taxon>
        <taxon>Gunneridae</taxon>
        <taxon>Pentapetalae</taxon>
        <taxon>rosids</taxon>
        <taxon>malvids</taxon>
        <taxon>Sapindales</taxon>
        <taxon>Sapindaceae</taxon>
        <taxon>Xanthoceroideae</taxon>
        <taxon>Xanthoceras</taxon>
    </lineage>
</organism>
<keyword evidence="2" id="KW-0812">Transmembrane</keyword>
<evidence type="ECO:0000256" key="2">
    <source>
        <dbReference type="SAM" id="Phobius"/>
    </source>
</evidence>
<feature type="region of interest" description="Disordered" evidence="1">
    <location>
        <begin position="68"/>
        <end position="87"/>
    </location>
</feature>
<name>A0ABQ8H9V4_9ROSI</name>
<accession>A0ABQ8H9V4</accession>
<evidence type="ECO:0008006" key="5">
    <source>
        <dbReference type="Google" id="ProtNLM"/>
    </source>
</evidence>